<evidence type="ECO:0000313" key="1">
    <source>
        <dbReference type="EMBL" id="AIC27958.1"/>
    </source>
</evidence>
<dbReference type="HOGENOM" id="CLU_2901063_0_0_5"/>
<dbReference type="Proteomes" id="UP000027180">
    <property type="component" value="Chromosome"/>
</dbReference>
<sequence length="62" mass="6450">MGGLFLFNESFPHLRRKTAGRGSIVLALTLLPPGDILAAMNRMFAVSTSTTTASAVGGGRVD</sequence>
<name>A0A060HYC3_RHIET</name>
<evidence type="ECO:0000313" key="2">
    <source>
        <dbReference type="Proteomes" id="UP000027180"/>
    </source>
</evidence>
<protein>
    <submittedName>
        <fullName evidence="1">Uncharacterized protein</fullName>
    </submittedName>
</protein>
<dbReference type="EMBL" id="CP006986">
    <property type="protein sequence ID" value="AIC27958.1"/>
    <property type="molecule type" value="Genomic_DNA"/>
</dbReference>
<dbReference type="KEGG" id="rei:IE4771_CH02862"/>
<accession>A0A060HYC3</accession>
<gene>
    <name evidence="1" type="ORF">IE4771_CH02862</name>
</gene>
<proteinExistence type="predicted"/>
<dbReference type="AlphaFoldDB" id="A0A060HYC3"/>
<reference evidence="1 2" key="1">
    <citation type="submission" date="2013-12" db="EMBL/GenBank/DDBJ databases">
        <title>Complete genome sequence of Rhizobium etli bv. mimosae IE4771.</title>
        <authorList>
            <person name="Bustos P."/>
            <person name="Santamaria R.I."/>
            <person name="Lozano L."/>
            <person name="Ormeno-Orrillo E."/>
            <person name="Rogel M.A."/>
            <person name="Romero D."/>
            <person name="Cevallos M.A."/>
            <person name="Martinez-Romero E."/>
            <person name="Gonzalez V."/>
        </authorList>
    </citation>
    <scope>NUCLEOTIDE SEQUENCE [LARGE SCALE GENOMIC DNA]</scope>
    <source>
        <strain evidence="1 2">IE4771</strain>
    </source>
</reference>
<organism evidence="1 2">
    <name type="scientific">Rhizobium etli bv. mimosae str. IE4771</name>
    <dbReference type="NCBI Taxonomy" id="1432050"/>
    <lineage>
        <taxon>Bacteria</taxon>
        <taxon>Pseudomonadati</taxon>
        <taxon>Pseudomonadota</taxon>
        <taxon>Alphaproteobacteria</taxon>
        <taxon>Hyphomicrobiales</taxon>
        <taxon>Rhizobiaceae</taxon>
        <taxon>Rhizobium/Agrobacterium group</taxon>
        <taxon>Rhizobium</taxon>
    </lineage>
</organism>